<dbReference type="Pfam" id="PF20662">
    <property type="entry name" value="COG4_C"/>
    <property type="match status" value="1"/>
</dbReference>
<evidence type="ECO:0000256" key="7">
    <source>
        <dbReference type="ARBA" id="ARBA00023136"/>
    </source>
</evidence>
<gene>
    <name evidence="11" type="ORF">FA10DRAFT_78002</name>
</gene>
<dbReference type="GO" id="GO:0015031">
    <property type="term" value="P:protein transport"/>
    <property type="evidence" value="ECO:0007669"/>
    <property type="project" value="UniProtKB-KW"/>
</dbReference>
<evidence type="ECO:0000313" key="11">
    <source>
        <dbReference type="EMBL" id="PWN91913.1"/>
    </source>
</evidence>
<accession>A0A316YV40</accession>
<evidence type="ECO:0000256" key="2">
    <source>
        <dbReference type="ARBA" id="ARBA00009215"/>
    </source>
</evidence>
<dbReference type="GO" id="GO:0000139">
    <property type="term" value="C:Golgi membrane"/>
    <property type="evidence" value="ECO:0007669"/>
    <property type="project" value="UniProtKB-SubCell"/>
</dbReference>
<name>A0A316YV40_9BASI</name>
<dbReference type="Pfam" id="PF08318">
    <property type="entry name" value="COG4_m"/>
    <property type="match status" value="1"/>
</dbReference>
<feature type="compositionally biased region" description="Polar residues" evidence="9">
    <location>
        <begin position="368"/>
        <end position="381"/>
    </location>
</feature>
<dbReference type="FunCoup" id="A0A316YV40">
    <property type="interactions" value="515"/>
</dbReference>
<reference evidence="11 12" key="1">
    <citation type="journal article" date="2018" name="Mol. Biol. Evol.">
        <title>Broad Genomic Sampling Reveals a Smut Pathogenic Ancestry of the Fungal Clade Ustilaginomycotina.</title>
        <authorList>
            <person name="Kijpornyongpan T."/>
            <person name="Mondo S.J."/>
            <person name="Barry K."/>
            <person name="Sandor L."/>
            <person name="Lee J."/>
            <person name="Lipzen A."/>
            <person name="Pangilinan J."/>
            <person name="LaButti K."/>
            <person name="Hainaut M."/>
            <person name="Henrissat B."/>
            <person name="Grigoriev I.V."/>
            <person name="Spatafora J.W."/>
            <person name="Aime M.C."/>
        </authorList>
    </citation>
    <scope>NUCLEOTIDE SEQUENCE [LARGE SCALE GENOMIC DNA]</scope>
    <source>
        <strain evidence="11 12">MCA 4198</strain>
    </source>
</reference>
<evidence type="ECO:0000256" key="3">
    <source>
        <dbReference type="ARBA" id="ARBA00020975"/>
    </source>
</evidence>
<feature type="region of interest" description="Disordered" evidence="9">
    <location>
        <begin position="344"/>
        <end position="388"/>
    </location>
</feature>
<dbReference type="InterPro" id="IPR048684">
    <property type="entry name" value="COG4_C"/>
</dbReference>
<protein>
    <recommendedName>
        <fullName evidence="3">Conserved oligomeric Golgi complex subunit 4</fullName>
    </recommendedName>
    <alternativeName>
        <fullName evidence="8">Component of oligomeric Golgi complex 4</fullName>
    </alternativeName>
</protein>
<comment type="similarity">
    <text evidence="2">Belongs to the COG4 family.</text>
</comment>
<comment type="subcellular location">
    <subcellularLocation>
        <location evidence="1">Golgi apparatus membrane</location>
        <topology evidence="1">Peripheral membrane protein</topology>
    </subcellularLocation>
</comment>
<dbReference type="RefSeq" id="XP_025379111.1">
    <property type="nucleotide sequence ID" value="XM_025525702.1"/>
</dbReference>
<dbReference type="OrthoDB" id="47059at2759"/>
<evidence type="ECO:0000259" key="10">
    <source>
        <dbReference type="SMART" id="SM00762"/>
    </source>
</evidence>
<keyword evidence="6" id="KW-0333">Golgi apparatus</keyword>
<evidence type="ECO:0000256" key="4">
    <source>
        <dbReference type="ARBA" id="ARBA00022448"/>
    </source>
</evidence>
<feature type="domain" description="COG4 transport protein middle alpha-helical bundle" evidence="10">
    <location>
        <begin position="186"/>
        <end position="544"/>
    </location>
</feature>
<dbReference type="AlphaFoldDB" id="A0A316YV40"/>
<evidence type="ECO:0000256" key="8">
    <source>
        <dbReference type="ARBA" id="ARBA00031340"/>
    </source>
</evidence>
<evidence type="ECO:0000313" key="12">
    <source>
        <dbReference type="Proteomes" id="UP000245768"/>
    </source>
</evidence>
<proteinExistence type="inferred from homology"/>
<keyword evidence="4" id="KW-0813">Transport</keyword>
<dbReference type="Proteomes" id="UP000245768">
    <property type="component" value="Unassembled WGS sequence"/>
</dbReference>
<keyword evidence="7" id="KW-0472">Membrane</keyword>
<dbReference type="InterPro" id="IPR048680">
    <property type="entry name" value="COG4_N"/>
</dbReference>
<dbReference type="Gene3D" id="1.20.58.1970">
    <property type="match status" value="1"/>
</dbReference>
<evidence type="ECO:0000256" key="5">
    <source>
        <dbReference type="ARBA" id="ARBA00022927"/>
    </source>
</evidence>
<evidence type="ECO:0000256" key="6">
    <source>
        <dbReference type="ARBA" id="ARBA00023034"/>
    </source>
</evidence>
<organism evidence="11 12">
    <name type="scientific">Acaromyces ingoldii</name>
    <dbReference type="NCBI Taxonomy" id="215250"/>
    <lineage>
        <taxon>Eukaryota</taxon>
        <taxon>Fungi</taxon>
        <taxon>Dikarya</taxon>
        <taxon>Basidiomycota</taxon>
        <taxon>Ustilaginomycotina</taxon>
        <taxon>Exobasidiomycetes</taxon>
        <taxon>Exobasidiales</taxon>
        <taxon>Cryptobasidiaceae</taxon>
        <taxon>Acaromyces</taxon>
    </lineage>
</organism>
<feature type="compositionally biased region" description="Polar residues" evidence="9">
    <location>
        <begin position="344"/>
        <end position="361"/>
    </location>
</feature>
<dbReference type="SMART" id="SM00762">
    <property type="entry name" value="Cog4"/>
    <property type="match status" value="1"/>
</dbReference>
<keyword evidence="5" id="KW-0653">Protein transport</keyword>
<dbReference type="Pfam" id="PF20663">
    <property type="entry name" value="COG4_N"/>
    <property type="match status" value="1"/>
</dbReference>
<evidence type="ECO:0000256" key="9">
    <source>
        <dbReference type="SAM" id="MobiDB-lite"/>
    </source>
</evidence>
<dbReference type="GeneID" id="37047618"/>
<dbReference type="InterPro" id="IPR048682">
    <property type="entry name" value="COG4"/>
</dbReference>
<dbReference type="PANTHER" id="PTHR24016:SF0">
    <property type="entry name" value="CONSERVED OLIGOMERIC GOLGI COMPLEX SUBUNIT 4"/>
    <property type="match status" value="1"/>
</dbReference>
<dbReference type="InParanoid" id="A0A316YV40"/>
<sequence>MAVVEGSIASSSKQPASDLLKYPLPDLSRLTTPASVRRSLAELSAHSVQLEEHLSHLLRQSTVHKQAYRERVSRLSTQVDLIREEAKVLQVRLGSTSATAKRISESVRKLDEEIERVDLARVWAEKVQDLKASLLSLASAIEQHDYDTATSHCVRCLEVPDEIVQSKFAAAVVPTSEYPEPPPSTLLNLRKALLDVFTRRFTTATDNRDTVEATKFFTLFPLVGWKAEGLKVYSDFAKGMVRDRGRNIVENLGSGKSGSPVHHATLLTQLFEHLALLIDQHQPLVDRHYGLGNFLEGVMPGLQEECDRLGGRVCDAWWEERNIHRRIQESRTYSFTYSASIGKTPRSLTKPAQASGPTTFSLPGRPSTPASGQTPGASNMTAEPEVDTREVDRVNAEVAVMASRWGTYTLFLTGRLQLDGEETRANGGAEEANAQQTKEVKTTLPVIESSGLGQRIDEALEQAYLPLETWFLRCGIEKAHRLDNPDLSARPYTSPLLDDVFYLIKLVLERCSSTSSLKVLSYMVRTVRWIIDEDFVQALARRMETTWRSSSSSMTVEGPRKDAATKEVRTTFIVYLNVLSTSARYLERIVSEASSEQILSQHYAADDVAVASSTIHGLDVLVPRTRNAVRNSMELLFSQLTKPRLRQVLVEAYKDVTYLLDDDAFAEAEAHDLFVRRFLRGWDIVLAGFKDMFNEENWETYLRLCIDSVVRPWEKQAMSMQYSELGALRFDKDLRALSNHLSNQSNTGGLREKFARLTHISYLVNLVDDDDAEGEGFGATQTREAQRDAASSGGDVAWRLSAQEVKIVKGRRAGW</sequence>
<dbReference type="InterPro" id="IPR013167">
    <property type="entry name" value="COG4_M"/>
</dbReference>
<evidence type="ECO:0000256" key="1">
    <source>
        <dbReference type="ARBA" id="ARBA00004395"/>
    </source>
</evidence>
<dbReference type="STRING" id="215250.A0A316YV40"/>
<keyword evidence="12" id="KW-1185">Reference proteome</keyword>
<dbReference type="PANTHER" id="PTHR24016">
    <property type="entry name" value="CONSERVED OLIGOMERIC GOLGI COMPLEX SUBUNIT 4"/>
    <property type="match status" value="1"/>
</dbReference>
<dbReference type="EMBL" id="KZ819635">
    <property type="protein sequence ID" value="PWN91913.1"/>
    <property type="molecule type" value="Genomic_DNA"/>
</dbReference>